<dbReference type="Proteomes" id="UP001589607">
    <property type="component" value="Unassembled WGS sequence"/>
</dbReference>
<evidence type="ECO:0000256" key="9">
    <source>
        <dbReference type="ARBA" id="ARBA00023065"/>
    </source>
</evidence>
<keyword evidence="11 14" id="KW-0472">Membrane</keyword>
<dbReference type="SUPFAM" id="SSF56935">
    <property type="entry name" value="Porins"/>
    <property type="match status" value="1"/>
</dbReference>
<reference evidence="18 19" key="1">
    <citation type="submission" date="2024-09" db="EMBL/GenBank/DDBJ databases">
        <authorList>
            <person name="Sun Q."/>
            <person name="Mori K."/>
        </authorList>
    </citation>
    <scope>NUCLEOTIDE SEQUENCE [LARGE SCALE GENOMIC DNA]</scope>
    <source>
        <strain evidence="18 19">CECT 7955</strain>
    </source>
</reference>
<feature type="domain" description="TonB-dependent receptor-like beta-barrel" evidence="16">
    <location>
        <begin position="291"/>
        <end position="693"/>
    </location>
</feature>
<dbReference type="Pfam" id="PF07715">
    <property type="entry name" value="Plug"/>
    <property type="match status" value="1"/>
</dbReference>
<evidence type="ECO:0000256" key="8">
    <source>
        <dbReference type="ARBA" id="ARBA00023004"/>
    </source>
</evidence>
<keyword evidence="8" id="KW-0408">Iron</keyword>
<keyword evidence="10 15" id="KW-0798">TonB box</keyword>
<protein>
    <submittedName>
        <fullName evidence="18">TonB-dependent siderophore receptor</fullName>
    </submittedName>
</protein>
<keyword evidence="3 14" id="KW-0813">Transport</keyword>
<accession>A0ABV5GP00</accession>
<dbReference type="CDD" id="cd01347">
    <property type="entry name" value="ligand_gated_channel"/>
    <property type="match status" value="1"/>
</dbReference>
<dbReference type="Gene3D" id="2.170.130.10">
    <property type="entry name" value="TonB-dependent receptor, plug domain"/>
    <property type="match status" value="1"/>
</dbReference>
<keyword evidence="9" id="KW-0406">Ion transport</keyword>
<evidence type="ECO:0000256" key="12">
    <source>
        <dbReference type="ARBA" id="ARBA00023170"/>
    </source>
</evidence>
<organism evidence="18 19">
    <name type="scientific">Flavobacterium jumunjinense</name>
    <dbReference type="NCBI Taxonomy" id="998845"/>
    <lineage>
        <taxon>Bacteria</taxon>
        <taxon>Pseudomonadati</taxon>
        <taxon>Bacteroidota</taxon>
        <taxon>Flavobacteriia</taxon>
        <taxon>Flavobacteriales</taxon>
        <taxon>Flavobacteriaceae</taxon>
        <taxon>Flavobacterium</taxon>
    </lineage>
</organism>
<dbReference type="PANTHER" id="PTHR32552:SF68">
    <property type="entry name" value="FERRICHROME OUTER MEMBRANE TRANSPORTER_PHAGE RECEPTOR"/>
    <property type="match status" value="1"/>
</dbReference>
<keyword evidence="5" id="KW-0410">Iron transport</keyword>
<dbReference type="PANTHER" id="PTHR32552">
    <property type="entry name" value="FERRICHROME IRON RECEPTOR-RELATED"/>
    <property type="match status" value="1"/>
</dbReference>
<keyword evidence="4 14" id="KW-1134">Transmembrane beta strand</keyword>
<evidence type="ECO:0000256" key="14">
    <source>
        <dbReference type="PROSITE-ProRule" id="PRU01360"/>
    </source>
</evidence>
<evidence type="ECO:0000256" key="4">
    <source>
        <dbReference type="ARBA" id="ARBA00022452"/>
    </source>
</evidence>
<dbReference type="InterPro" id="IPR039426">
    <property type="entry name" value="TonB-dep_rcpt-like"/>
</dbReference>
<comment type="subcellular location">
    <subcellularLocation>
        <location evidence="1 14">Cell outer membrane</location>
        <topology evidence="1 14">Multi-pass membrane protein</topology>
    </subcellularLocation>
</comment>
<evidence type="ECO:0000256" key="7">
    <source>
        <dbReference type="ARBA" id="ARBA00022729"/>
    </source>
</evidence>
<dbReference type="NCBIfam" id="TIGR01783">
    <property type="entry name" value="TonB-siderophor"/>
    <property type="match status" value="1"/>
</dbReference>
<feature type="domain" description="TonB-dependent receptor plug" evidence="17">
    <location>
        <begin position="62"/>
        <end position="156"/>
    </location>
</feature>
<keyword evidence="6 14" id="KW-0812">Transmembrane</keyword>
<evidence type="ECO:0000313" key="19">
    <source>
        <dbReference type="Proteomes" id="UP001589607"/>
    </source>
</evidence>
<keyword evidence="12 18" id="KW-0675">Receptor</keyword>
<keyword evidence="13 14" id="KW-0998">Cell outer membrane</keyword>
<evidence type="ECO:0000256" key="1">
    <source>
        <dbReference type="ARBA" id="ARBA00004571"/>
    </source>
</evidence>
<evidence type="ECO:0000256" key="15">
    <source>
        <dbReference type="RuleBase" id="RU003357"/>
    </source>
</evidence>
<dbReference type="PROSITE" id="PS52016">
    <property type="entry name" value="TONB_DEPENDENT_REC_3"/>
    <property type="match status" value="1"/>
</dbReference>
<gene>
    <name evidence="18" type="ORF">ACFFVF_11185</name>
</gene>
<evidence type="ECO:0000256" key="2">
    <source>
        <dbReference type="ARBA" id="ARBA00009810"/>
    </source>
</evidence>
<proteinExistence type="inferred from homology"/>
<evidence type="ECO:0000259" key="16">
    <source>
        <dbReference type="Pfam" id="PF00593"/>
    </source>
</evidence>
<dbReference type="EMBL" id="JBHMEY010000033">
    <property type="protein sequence ID" value="MFB9097083.1"/>
    <property type="molecule type" value="Genomic_DNA"/>
</dbReference>
<evidence type="ECO:0000256" key="10">
    <source>
        <dbReference type="ARBA" id="ARBA00023077"/>
    </source>
</evidence>
<dbReference type="InterPro" id="IPR036942">
    <property type="entry name" value="Beta-barrel_TonB_sf"/>
</dbReference>
<dbReference type="InterPro" id="IPR012910">
    <property type="entry name" value="Plug_dom"/>
</dbReference>
<dbReference type="Pfam" id="PF00593">
    <property type="entry name" value="TonB_dep_Rec_b-barrel"/>
    <property type="match status" value="1"/>
</dbReference>
<keyword evidence="19" id="KW-1185">Reference proteome</keyword>
<dbReference type="InterPro" id="IPR037066">
    <property type="entry name" value="Plug_dom_sf"/>
</dbReference>
<dbReference type="InterPro" id="IPR010105">
    <property type="entry name" value="TonB_sidphr_rcpt"/>
</dbReference>
<dbReference type="Gene3D" id="2.40.170.20">
    <property type="entry name" value="TonB-dependent receptor, beta-barrel domain"/>
    <property type="match status" value="1"/>
</dbReference>
<evidence type="ECO:0000256" key="5">
    <source>
        <dbReference type="ARBA" id="ARBA00022496"/>
    </source>
</evidence>
<evidence type="ECO:0000256" key="11">
    <source>
        <dbReference type="ARBA" id="ARBA00023136"/>
    </source>
</evidence>
<sequence>MNKILLTVSTLLALGTVNAQEKKKNETDSIKQLKEIIVEGKKEVKYKKEASTTVSKMDLKELENPQVYNSISAALLKDQVVTNFNDAIKNATGITRVWESTGRGGDGGEFYTMRGFSVQPTMVNGFPALNNGTIDPANIESIEAIKGPSGTLYGGSLISYGGLINIVTKKPQHFFGGEIGYNSGTYGSERVTADINTPLNKEKNVLLRINAAYQKSNSFQDAGFNKSFFVAPSLNYIVNDELSFLINTEFTQRESANAPMLFLSRYAPLSFSDISLFEKNYKKSFTSNELTISNPTFSIQAQMLYKLSENWTSQTVLSRGNTKTDGYYSYLFDASNGTAFGRSVSKRNGETYTTDIQQNFIGDFKIGNFRNRLVAGLDYYKSNIRNGSTGWVANGVVTLHDGNDTGDLTRAGVDNLLVGSFDGNSNAENEIYSVYVSDLINITQKLAVMASVRVDHFKGKTDYFITEEVNGQTAVSPKFGLVYQPIVNKVSLFANYMNGFRNVAPKEVSEIDGSNTRLKAFDPEHANQIEVGVKTSLFKDKLSATVSYYTINVKDRVMTDPNNINNTIQGEEIESKGIEVSIIANPIEGLNIILGISNNKAEFTKGNLADGYIGLRPEESGPETLINFWANYTLTKGKLKGFGFGIGQNHASENKTLNRASIGTFELPSYTILNSALSYDSNQFNITLKLNNILNEKYYSGWSTVSPQQLRTLTAGLTYKF</sequence>
<name>A0ABV5GP00_9FLAO</name>
<evidence type="ECO:0000256" key="3">
    <source>
        <dbReference type="ARBA" id="ARBA00022448"/>
    </source>
</evidence>
<evidence type="ECO:0000256" key="6">
    <source>
        <dbReference type="ARBA" id="ARBA00022692"/>
    </source>
</evidence>
<evidence type="ECO:0000259" key="17">
    <source>
        <dbReference type="Pfam" id="PF07715"/>
    </source>
</evidence>
<evidence type="ECO:0000313" key="18">
    <source>
        <dbReference type="EMBL" id="MFB9097083.1"/>
    </source>
</evidence>
<dbReference type="RefSeq" id="WP_236456628.1">
    <property type="nucleotide sequence ID" value="NZ_CBCSGE010000021.1"/>
</dbReference>
<comment type="caution">
    <text evidence="18">The sequence shown here is derived from an EMBL/GenBank/DDBJ whole genome shotgun (WGS) entry which is preliminary data.</text>
</comment>
<comment type="similarity">
    <text evidence="2 14 15">Belongs to the TonB-dependent receptor family.</text>
</comment>
<keyword evidence="7" id="KW-0732">Signal</keyword>
<evidence type="ECO:0000256" key="13">
    <source>
        <dbReference type="ARBA" id="ARBA00023237"/>
    </source>
</evidence>
<dbReference type="InterPro" id="IPR000531">
    <property type="entry name" value="Beta-barrel_TonB"/>
</dbReference>